<keyword evidence="7" id="KW-0670">Pyruvate</keyword>
<dbReference type="PANTHER" id="PTHR42981">
    <property type="entry name" value="PYRUVATE DEHYDROGENASE [UBIQUINONE]"/>
    <property type="match status" value="1"/>
</dbReference>
<reference evidence="7 8" key="1">
    <citation type="submission" date="2020-08" db="EMBL/GenBank/DDBJ databases">
        <title>Genomic Encyclopedia of Type Strains, Phase IV (KMG-V): Genome sequencing to study the core and pangenomes of soil and plant-associated prokaryotes.</title>
        <authorList>
            <person name="Whitman W."/>
        </authorList>
    </citation>
    <scope>NUCLEOTIDE SEQUENCE [LARGE SCALE GENOMIC DNA]</scope>
    <source>
        <strain evidence="7 8">M2T3</strain>
    </source>
</reference>
<dbReference type="AlphaFoldDB" id="A0A7X0J9V9"/>
<dbReference type="InterPro" id="IPR012001">
    <property type="entry name" value="Thiamin_PyroP_enz_TPP-bd_dom"/>
</dbReference>
<gene>
    <name evidence="7" type="ORF">HDF25_005127</name>
</gene>
<dbReference type="InterPro" id="IPR047210">
    <property type="entry name" value="TPP_PYR_POXB-like"/>
</dbReference>
<evidence type="ECO:0000259" key="6">
    <source>
        <dbReference type="Pfam" id="PF02776"/>
    </source>
</evidence>
<dbReference type="Proteomes" id="UP000521017">
    <property type="component" value="Unassembled WGS sequence"/>
</dbReference>
<dbReference type="Pfam" id="PF02775">
    <property type="entry name" value="TPP_enzyme_C"/>
    <property type="match status" value="1"/>
</dbReference>
<accession>A0A7X0J9V9</accession>
<dbReference type="SUPFAM" id="SSF52467">
    <property type="entry name" value="DHS-like NAD/FAD-binding domain"/>
    <property type="match status" value="1"/>
</dbReference>
<dbReference type="CDD" id="cd07039">
    <property type="entry name" value="TPP_PYR_POX"/>
    <property type="match status" value="1"/>
</dbReference>
<feature type="domain" description="Thiamine pyrophosphate enzyme TPP-binding" evidence="5">
    <location>
        <begin position="405"/>
        <end position="551"/>
    </location>
</feature>
<dbReference type="InterPro" id="IPR047212">
    <property type="entry name" value="TPP_POXB-like"/>
</dbReference>
<feature type="domain" description="Thiamine pyrophosphate enzyme central" evidence="4">
    <location>
        <begin position="216"/>
        <end position="344"/>
    </location>
</feature>
<proteinExistence type="inferred from homology"/>
<comment type="similarity">
    <text evidence="1 3">Belongs to the TPP enzyme family.</text>
</comment>
<dbReference type="EC" id="1.2.5.1" evidence="7"/>
<name>A0A7X0J9V9_9SPHI</name>
<dbReference type="Pfam" id="PF00205">
    <property type="entry name" value="TPP_enzyme_M"/>
    <property type="match status" value="1"/>
</dbReference>
<organism evidence="7 8">
    <name type="scientific">Pedobacter cryoconitis</name>
    <dbReference type="NCBI Taxonomy" id="188932"/>
    <lineage>
        <taxon>Bacteria</taxon>
        <taxon>Pseudomonadati</taxon>
        <taxon>Bacteroidota</taxon>
        <taxon>Sphingobacteriia</taxon>
        <taxon>Sphingobacteriales</taxon>
        <taxon>Sphingobacteriaceae</taxon>
        <taxon>Pedobacter</taxon>
    </lineage>
</organism>
<dbReference type="GO" id="GO:0019752">
    <property type="term" value="P:carboxylic acid metabolic process"/>
    <property type="evidence" value="ECO:0007669"/>
    <property type="project" value="UniProtKB-ARBA"/>
</dbReference>
<dbReference type="PROSITE" id="PS00187">
    <property type="entry name" value="TPP_ENZYMES"/>
    <property type="match status" value="1"/>
</dbReference>
<dbReference type="GO" id="GO:0052737">
    <property type="term" value="F:pyruvate dehydrogenase (quinone) activity"/>
    <property type="evidence" value="ECO:0007669"/>
    <property type="project" value="UniProtKB-EC"/>
</dbReference>
<evidence type="ECO:0000256" key="2">
    <source>
        <dbReference type="ARBA" id="ARBA00023052"/>
    </source>
</evidence>
<dbReference type="InterPro" id="IPR029035">
    <property type="entry name" value="DHS-like_NAD/FAD-binding_dom"/>
</dbReference>
<evidence type="ECO:0000256" key="1">
    <source>
        <dbReference type="ARBA" id="ARBA00007812"/>
    </source>
</evidence>
<dbReference type="InterPro" id="IPR012000">
    <property type="entry name" value="Thiamin_PyroP_enz_cen_dom"/>
</dbReference>
<evidence type="ECO:0000313" key="7">
    <source>
        <dbReference type="EMBL" id="MBB6502942.1"/>
    </source>
</evidence>
<dbReference type="InterPro" id="IPR011766">
    <property type="entry name" value="TPP_enzyme_TPP-bd"/>
</dbReference>
<comment type="caution">
    <text evidence="7">The sequence shown here is derived from an EMBL/GenBank/DDBJ whole genome shotgun (WGS) entry which is preliminary data.</text>
</comment>
<keyword evidence="7" id="KW-0560">Oxidoreductase</keyword>
<keyword evidence="2 3" id="KW-0786">Thiamine pyrophosphate</keyword>
<dbReference type="Gene3D" id="3.40.50.970">
    <property type="match status" value="2"/>
</dbReference>
<dbReference type="FunFam" id="3.40.50.1220:FF:000013">
    <property type="entry name" value="Pyruvate dehydrogenase [ubiquinone]"/>
    <property type="match status" value="1"/>
</dbReference>
<dbReference type="Gene3D" id="3.40.50.1220">
    <property type="entry name" value="TPP-binding domain"/>
    <property type="match status" value="1"/>
</dbReference>
<feature type="domain" description="Thiamine pyrophosphate enzyme N-terminal TPP-binding" evidence="6">
    <location>
        <begin position="29"/>
        <end position="139"/>
    </location>
</feature>
<dbReference type="InterPro" id="IPR029061">
    <property type="entry name" value="THDP-binding"/>
</dbReference>
<dbReference type="GO" id="GO:0030976">
    <property type="term" value="F:thiamine pyrophosphate binding"/>
    <property type="evidence" value="ECO:0007669"/>
    <property type="project" value="InterPro"/>
</dbReference>
<protein>
    <submittedName>
        <fullName evidence="7">Pyruvate dehydrogenase (Quinone)</fullName>
        <ecNumber evidence="7">1.2.5.1</ecNumber>
    </submittedName>
</protein>
<dbReference type="InterPro" id="IPR000399">
    <property type="entry name" value="TPP-bd_CS"/>
</dbReference>
<dbReference type="EMBL" id="JACHCC010000017">
    <property type="protein sequence ID" value="MBB6502942.1"/>
    <property type="molecule type" value="Genomic_DNA"/>
</dbReference>
<dbReference type="PANTHER" id="PTHR42981:SF2">
    <property type="entry name" value="PYRUVATE DEHYDROGENASE [UBIQUINONE]"/>
    <property type="match status" value="1"/>
</dbReference>
<evidence type="ECO:0000313" key="8">
    <source>
        <dbReference type="Proteomes" id="UP000521017"/>
    </source>
</evidence>
<dbReference type="RefSeq" id="WP_317618251.1">
    <property type="nucleotide sequence ID" value="NZ_JACHCC010000017.1"/>
</dbReference>
<dbReference type="GO" id="GO:0000287">
    <property type="term" value="F:magnesium ion binding"/>
    <property type="evidence" value="ECO:0007669"/>
    <property type="project" value="InterPro"/>
</dbReference>
<dbReference type="Pfam" id="PF02776">
    <property type="entry name" value="TPP_enzyme_N"/>
    <property type="match status" value="1"/>
</dbReference>
<dbReference type="CDD" id="cd02014">
    <property type="entry name" value="TPP_POX"/>
    <property type="match status" value="1"/>
</dbReference>
<sequence>MEKILIIKINRAAPPMAAFLLSDHIMAKTVAAKLVEILIQAGVKHVHGLVGDSLNGIVDEIRNSKEIKWIHYRHEEAAAFAAGAEAQLTGRLAVCAGSCGPGNMHLINGLYDAHKSNAPVLAIAAHIPSEQVGTGYFQETRPESLFRECSYYCETIASARQMPRVLQIAMQHAIGQNGVAVISLSGDVAMEKMEQEELDHPLFVSRPAIRPADDELQKLAEFVNEAKKITLLCGAGCAGAHDELLALAGKIKSPIVHALRGKEHVQYDNPYDVGMTGLIGLSSGYHAVEESDLLLMLGTDFPYKEWYPTKSKIVQIDIRPERLGRRCKLNLGLTGDVRETIKSLLPLLNEVTDTAFLEKCQERYQDNRKNLLGHAQPVSGKPIHPEYLTRILSEQAAGDAIFTADVGTPTVWAARYIDMQAGRKLIGSFNHGSMASAMPQAIGAQFAFPDRQVISLSGDGGFAMLMGDILTIYQYDLPVKIIVYNNSSLGFVAMEMKVIGMPPFGTDLKNPDFAKMAQAIGIRGIRVEQAEGVEAAIATALAHPGPVLVDVVVNQAELSMPPKIDFEQAKGFGIYMLKQTLKGDGKEVWDTISSNFLSK</sequence>
<dbReference type="NCBIfam" id="NF006591">
    <property type="entry name" value="PRK09124.1"/>
    <property type="match status" value="1"/>
</dbReference>
<evidence type="ECO:0000256" key="3">
    <source>
        <dbReference type="RuleBase" id="RU362132"/>
    </source>
</evidence>
<evidence type="ECO:0000259" key="5">
    <source>
        <dbReference type="Pfam" id="PF02775"/>
    </source>
</evidence>
<dbReference type="SUPFAM" id="SSF52518">
    <property type="entry name" value="Thiamin diphosphate-binding fold (THDP-binding)"/>
    <property type="match status" value="2"/>
</dbReference>
<dbReference type="InterPro" id="IPR047211">
    <property type="entry name" value="POXB-like"/>
</dbReference>
<evidence type="ECO:0000259" key="4">
    <source>
        <dbReference type="Pfam" id="PF00205"/>
    </source>
</evidence>